<evidence type="ECO:0000313" key="12">
    <source>
        <dbReference type="EMBL" id="PWG62682.1"/>
    </source>
</evidence>
<evidence type="ECO:0000256" key="3">
    <source>
        <dbReference type="ARBA" id="ARBA00012737"/>
    </source>
</evidence>
<feature type="binding site" evidence="9">
    <location>
        <begin position="363"/>
        <end position="364"/>
    </location>
    <ligand>
        <name>ATP</name>
        <dbReference type="ChEBI" id="CHEBI:30616"/>
    </ligand>
</feature>
<comment type="caution">
    <text evidence="12">The sequence shown here is derived from an EMBL/GenBank/DDBJ whole genome shotgun (WGS) entry which is preliminary data.</text>
</comment>
<evidence type="ECO:0000256" key="6">
    <source>
        <dbReference type="ARBA" id="ARBA00022962"/>
    </source>
</evidence>
<dbReference type="InterPro" id="IPR051786">
    <property type="entry name" value="ASN_synthetase/amidase"/>
</dbReference>
<feature type="active site" description="For GATase activity" evidence="8">
    <location>
        <position position="2"/>
    </location>
</feature>
<gene>
    <name evidence="12" type="ORF">DEM34_11055</name>
</gene>
<dbReference type="RefSeq" id="WP_109678881.1">
    <property type="nucleotide sequence ID" value="NZ_CP086615.1"/>
</dbReference>
<feature type="domain" description="Glutamine amidotransferase type-2" evidence="11">
    <location>
        <begin position="2"/>
        <end position="214"/>
    </location>
</feature>
<dbReference type="InterPro" id="IPR006426">
    <property type="entry name" value="Asn_synth_AEB"/>
</dbReference>
<dbReference type="CDD" id="cd01991">
    <property type="entry name" value="Asn_synthase_B_C"/>
    <property type="match status" value="1"/>
</dbReference>
<feature type="site" description="Important for beta-aspartyl-AMP intermediate formation" evidence="10">
    <location>
        <position position="365"/>
    </location>
</feature>
<dbReference type="NCBIfam" id="TIGR01536">
    <property type="entry name" value="asn_synth_AEB"/>
    <property type="match status" value="1"/>
</dbReference>
<keyword evidence="5 9" id="KW-0067">ATP-binding</keyword>
<dbReference type="PANTHER" id="PTHR43284">
    <property type="entry name" value="ASPARAGINE SYNTHETASE (GLUTAMINE-HYDROLYZING)"/>
    <property type="match status" value="1"/>
</dbReference>
<comment type="pathway">
    <text evidence="1">Amino-acid biosynthesis; L-asparagine biosynthesis; L-asparagine from L-aspartate (L-Gln route): step 1/1.</text>
</comment>
<dbReference type="Proteomes" id="UP000245474">
    <property type="component" value="Unassembled WGS sequence"/>
</dbReference>
<dbReference type="CDD" id="cd00712">
    <property type="entry name" value="AsnB"/>
    <property type="match status" value="1"/>
</dbReference>
<keyword evidence="8" id="KW-0028">Amino-acid biosynthesis</keyword>
<dbReference type="Gene3D" id="3.40.50.620">
    <property type="entry name" value="HUPs"/>
    <property type="match status" value="2"/>
</dbReference>
<evidence type="ECO:0000256" key="7">
    <source>
        <dbReference type="ARBA" id="ARBA00048741"/>
    </source>
</evidence>
<dbReference type="GO" id="GO:0004066">
    <property type="term" value="F:asparagine synthase (glutamine-hydrolyzing) activity"/>
    <property type="evidence" value="ECO:0007669"/>
    <property type="project" value="UniProtKB-EC"/>
</dbReference>
<proteinExistence type="inferred from homology"/>
<evidence type="ECO:0000259" key="11">
    <source>
        <dbReference type="PROSITE" id="PS51278"/>
    </source>
</evidence>
<dbReference type="AlphaFoldDB" id="A0A2U2N0U4"/>
<dbReference type="GO" id="GO:0005829">
    <property type="term" value="C:cytosol"/>
    <property type="evidence" value="ECO:0007669"/>
    <property type="project" value="TreeGrafter"/>
</dbReference>
<dbReference type="GO" id="GO:0006529">
    <property type="term" value="P:asparagine biosynthetic process"/>
    <property type="evidence" value="ECO:0007669"/>
    <property type="project" value="UniProtKB-KW"/>
</dbReference>
<dbReference type="SUPFAM" id="SSF56235">
    <property type="entry name" value="N-terminal nucleophile aminohydrolases (Ntn hydrolases)"/>
    <property type="match status" value="1"/>
</dbReference>
<dbReference type="InterPro" id="IPR017539">
    <property type="entry name" value="XrtA_amidotfase"/>
</dbReference>
<accession>A0A2U2N0U4</accession>
<dbReference type="SUPFAM" id="SSF52402">
    <property type="entry name" value="Adenine nucleotide alpha hydrolases-like"/>
    <property type="match status" value="1"/>
</dbReference>
<dbReference type="PROSITE" id="PS51278">
    <property type="entry name" value="GATASE_TYPE_2"/>
    <property type="match status" value="1"/>
</dbReference>
<dbReference type="Pfam" id="PF13537">
    <property type="entry name" value="GATase_7"/>
    <property type="match status" value="1"/>
</dbReference>
<dbReference type="EC" id="6.3.5.4" evidence="3"/>
<name>A0A2U2N0U4_9GAMM</name>
<dbReference type="NCBIfam" id="TIGR03108">
    <property type="entry name" value="eps_aminotran_1"/>
    <property type="match status" value="1"/>
</dbReference>
<feature type="binding site" evidence="9">
    <location>
        <position position="291"/>
    </location>
    <ligand>
        <name>ATP</name>
        <dbReference type="ChEBI" id="CHEBI:30616"/>
    </ligand>
</feature>
<dbReference type="GO" id="GO:0005524">
    <property type="term" value="F:ATP binding"/>
    <property type="evidence" value="ECO:0007669"/>
    <property type="project" value="UniProtKB-KW"/>
</dbReference>
<dbReference type="InterPro" id="IPR014729">
    <property type="entry name" value="Rossmann-like_a/b/a_fold"/>
</dbReference>
<dbReference type="Pfam" id="PF00733">
    <property type="entry name" value="Asn_synthase"/>
    <property type="match status" value="1"/>
</dbReference>
<keyword evidence="6 8" id="KW-0315">Glutamine amidotransferase</keyword>
<evidence type="ECO:0000256" key="9">
    <source>
        <dbReference type="PIRSR" id="PIRSR001589-2"/>
    </source>
</evidence>
<keyword evidence="8" id="KW-0061">Asparagine biosynthesis</keyword>
<sequence length="644" mass="71569">MCGIAGIFDPRGRQAADAAVLDRMTDSLAHRGPDDRGTWIDGPVGLGHRRLSIIDLAAGHQPLFNEDGRVAIVFNGEIYNFQPLMEELKAAGHQFRTRSDTEVIVHAWEQWGEACVERLRGMFAFAIWDGHRQALFIARDRIGIKPLFYAELPDGRVLFGSELKALLAHPGLPREIEPRAVEEYFAYGYVPEPRTIYRHARKLPPGHTLTVRAGEAVGAPRQYWDLRFAPEAGLDAAATEERLRERLAEAVESHLVADVPVGAFLSGGVDSSAVVATMAGLVEQPVHTTSISFGESAYDEARYAAEVAERYGTDHHVRRLEPDDFQLLDRLAGLYDEPYADSSAMPTFRVSELAREGVKVVLSGDGGDENFAGYRRYRWHLNEERVRRLLPRALRGPVFGLAGRLYPKADWAPKVLRAKATLEALALDSVEAYFHSVSIVGEPLARRLFNDAFRRELDGYRAVEVMQGHAANGPDHPLSAVQYLDFKTYLPGDILTKVDRASMAHGLEVRVPLLDHEFVEWAATVPPALKLQGRDGKHVLKRAMRPMLSEGLMYRPKMGFAVPLAEWFRGPLRGAVRSSLLGERLADVGWFDTAFLRRVVREHEAGLRDYSALIWSLLMFERALAGADRSAGAAAEPMAMAGGR</sequence>
<evidence type="ECO:0000256" key="5">
    <source>
        <dbReference type="ARBA" id="ARBA00022840"/>
    </source>
</evidence>
<evidence type="ECO:0000256" key="8">
    <source>
        <dbReference type="PIRSR" id="PIRSR001589-1"/>
    </source>
</evidence>
<keyword evidence="4 9" id="KW-0547">Nucleotide-binding</keyword>
<organism evidence="12 13">
    <name type="scientific">Sediminicurvatus halobius</name>
    <dbReference type="NCBI Taxonomy" id="2182432"/>
    <lineage>
        <taxon>Bacteria</taxon>
        <taxon>Pseudomonadati</taxon>
        <taxon>Pseudomonadota</taxon>
        <taxon>Gammaproteobacteria</taxon>
        <taxon>Chromatiales</taxon>
        <taxon>Ectothiorhodospiraceae</taxon>
        <taxon>Sediminicurvatus</taxon>
    </lineage>
</organism>
<dbReference type="PANTHER" id="PTHR43284:SF1">
    <property type="entry name" value="ASPARAGINE SYNTHETASE"/>
    <property type="match status" value="1"/>
</dbReference>
<dbReference type="Gene3D" id="3.60.20.10">
    <property type="entry name" value="Glutamine Phosphoribosylpyrophosphate, subunit 1, domain 1"/>
    <property type="match status" value="1"/>
</dbReference>
<evidence type="ECO:0000256" key="10">
    <source>
        <dbReference type="PIRSR" id="PIRSR001589-3"/>
    </source>
</evidence>
<evidence type="ECO:0000313" key="13">
    <source>
        <dbReference type="Proteomes" id="UP000245474"/>
    </source>
</evidence>
<evidence type="ECO:0000256" key="4">
    <source>
        <dbReference type="ARBA" id="ARBA00022741"/>
    </source>
</evidence>
<dbReference type="OrthoDB" id="9763290at2"/>
<feature type="binding site" evidence="9">
    <location>
        <position position="100"/>
    </location>
    <ligand>
        <name>L-glutamine</name>
        <dbReference type="ChEBI" id="CHEBI:58359"/>
    </ligand>
</feature>
<keyword evidence="13" id="KW-1185">Reference proteome</keyword>
<dbReference type="EMBL" id="QFFI01000016">
    <property type="protein sequence ID" value="PWG62682.1"/>
    <property type="molecule type" value="Genomic_DNA"/>
</dbReference>
<dbReference type="PIRSF" id="PIRSF001589">
    <property type="entry name" value="Asn_synthetase_glu-h"/>
    <property type="match status" value="1"/>
</dbReference>
<reference evidence="12 13" key="1">
    <citation type="submission" date="2018-05" db="EMBL/GenBank/DDBJ databases">
        <title>Spiribacter halobius sp. nov., a moderately halophilic bacterium isolated from marine solar saltern.</title>
        <authorList>
            <person name="Zheng W.-S."/>
            <person name="Lu D.-C."/>
            <person name="Du Z.-J."/>
        </authorList>
    </citation>
    <scope>NUCLEOTIDE SEQUENCE [LARGE SCALE GENOMIC DNA]</scope>
    <source>
        <strain evidence="12 13">E85</strain>
    </source>
</reference>
<dbReference type="InterPro" id="IPR017932">
    <property type="entry name" value="GATase_2_dom"/>
</dbReference>
<comment type="similarity">
    <text evidence="2">Belongs to the asparagine synthetase family.</text>
</comment>
<dbReference type="InterPro" id="IPR033738">
    <property type="entry name" value="AsnB_N"/>
</dbReference>
<evidence type="ECO:0000256" key="2">
    <source>
        <dbReference type="ARBA" id="ARBA00005752"/>
    </source>
</evidence>
<dbReference type="InterPro" id="IPR001962">
    <property type="entry name" value="Asn_synthase"/>
</dbReference>
<comment type="catalytic activity">
    <reaction evidence="7">
        <text>L-aspartate + L-glutamine + ATP + H2O = L-asparagine + L-glutamate + AMP + diphosphate + H(+)</text>
        <dbReference type="Rhea" id="RHEA:12228"/>
        <dbReference type="ChEBI" id="CHEBI:15377"/>
        <dbReference type="ChEBI" id="CHEBI:15378"/>
        <dbReference type="ChEBI" id="CHEBI:29985"/>
        <dbReference type="ChEBI" id="CHEBI:29991"/>
        <dbReference type="ChEBI" id="CHEBI:30616"/>
        <dbReference type="ChEBI" id="CHEBI:33019"/>
        <dbReference type="ChEBI" id="CHEBI:58048"/>
        <dbReference type="ChEBI" id="CHEBI:58359"/>
        <dbReference type="ChEBI" id="CHEBI:456215"/>
        <dbReference type="EC" id="6.3.5.4"/>
    </reaction>
</comment>
<dbReference type="InterPro" id="IPR029055">
    <property type="entry name" value="Ntn_hydrolases_N"/>
</dbReference>
<protein>
    <recommendedName>
        <fullName evidence="3">asparagine synthase (glutamine-hydrolyzing)</fullName>
        <ecNumber evidence="3">6.3.5.4</ecNumber>
    </recommendedName>
</protein>
<evidence type="ECO:0000256" key="1">
    <source>
        <dbReference type="ARBA" id="ARBA00005187"/>
    </source>
</evidence>